<dbReference type="EMBL" id="QEQK01000003">
    <property type="protein sequence ID" value="PWN56996.1"/>
    <property type="molecule type" value="Genomic_DNA"/>
</dbReference>
<keyword evidence="1" id="KW-1133">Transmembrane helix</keyword>
<evidence type="ECO:0000313" key="3">
    <source>
        <dbReference type="Proteomes" id="UP000251800"/>
    </source>
</evidence>
<keyword evidence="1" id="KW-0472">Membrane</keyword>
<dbReference type="AlphaFoldDB" id="A0A363UNH3"/>
<dbReference type="PANTHER" id="PTHR35791">
    <property type="entry name" value="UPF0754 MEMBRANE PROTEIN YHEB"/>
    <property type="match status" value="1"/>
</dbReference>
<sequence length="425" mass="47870">MLASAWADFQANLWLYLSMPITSGLVGYATNVLAIKMMFYPKDFIGKPPLFGWQGVVPRKAEKMAGIACDTLVPNLVTEREVFERLDPDRVAEELEGPVLELVDQLIDEIMSEFEPTIWETIPLRIRDMMVRRAQQDSPEVVAEIMDQIKDSIDQVFDLKRMVTSTLTEDKSLINKVFLETGRDEFVFIGRSGFYFGCIFGLFQMIGWTFYKGDFQLPLFGLLVGYLTNFIALRMIFRPQLPKKFGPLTIQGLFHKRQKEVARDYARLIADEIVTPRKILEAVLTGVHSDRVFTLIARNVQRAIDEQAGFARPFVALAVGSRKYIQMKQTAVDRLVKRLPETLHVVDNYAKEAMDIASILSSRLERLSPPAFEKMLRPAFQEDEWMLIAVGAALGFCVGVGQLIVFKAIAVTPAMTGAAAVLGLG</sequence>
<accession>A0A363UNH3</accession>
<keyword evidence="1" id="KW-0812">Transmembrane</keyword>
<proteinExistence type="predicted"/>
<keyword evidence="3" id="KW-1185">Reference proteome</keyword>
<gene>
    <name evidence="2" type="ORF">DEH80_03390</name>
</gene>
<feature type="transmembrane region" description="Helical" evidence="1">
    <location>
        <begin position="385"/>
        <end position="406"/>
    </location>
</feature>
<evidence type="ECO:0000256" key="1">
    <source>
        <dbReference type="SAM" id="Phobius"/>
    </source>
</evidence>
<comment type="caution">
    <text evidence="2">The sequence shown here is derived from an EMBL/GenBank/DDBJ whole genome shotgun (WGS) entry which is preliminary data.</text>
</comment>
<evidence type="ECO:0000313" key="2">
    <source>
        <dbReference type="EMBL" id="PWN56996.1"/>
    </source>
</evidence>
<dbReference type="OrthoDB" id="3631561at2"/>
<organism evidence="2 3">
    <name type="scientific">Abyssibacter profundi</name>
    <dbReference type="NCBI Taxonomy" id="2182787"/>
    <lineage>
        <taxon>Bacteria</taxon>
        <taxon>Pseudomonadati</taxon>
        <taxon>Pseudomonadota</taxon>
        <taxon>Gammaproteobacteria</taxon>
        <taxon>Chromatiales</taxon>
        <taxon>Oceanococcaceae</taxon>
        <taxon>Abyssibacter</taxon>
    </lineage>
</organism>
<name>A0A363UNH3_9GAMM</name>
<feature type="transmembrane region" description="Helical" evidence="1">
    <location>
        <begin position="193"/>
        <end position="211"/>
    </location>
</feature>
<feature type="transmembrane region" description="Helical" evidence="1">
    <location>
        <begin position="13"/>
        <end position="35"/>
    </location>
</feature>
<dbReference type="Proteomes" id="UP000251800">
    <property type="component" value="Unassembled WGS sequence"/>
</dbReference>
<protein>
    <submittedName>
        <fullName evidence="2">DUF445 domain-containing protein</fullName>
    </submittedName>
</protein>
<feature type="transmembrane region" description="Helical" evidence="1">
    <location>
        <begin position="217"/>
        <end position="237"/>
    </location>
</feature>
<dbReference type="PANTHER" id="PTHR35791:SF1">
    <property type="entry name" value="UPF0754 MEMBRANE PROTEIN YHEB"/>
    <property type="match status" value="1"/>
</dbReference>
<dbReference type="RefSeq" id="WP_109719077.1">
    <property type="nucleotide sequence ID" value="NZ_QEQK01000003.1"/>
</dbReference>
<reference evidence="2 3" key="1">
    <citation type="submission" date="2018-05" db="EMBL/GenBank/DDBJ databases">
        <title>Abyssibacter profundi OUC007T gen. nov., sp. nov, a marine bacterium isolated from seawater of the Mariana Trench.</title>
        <authorList>
            <person name="Zhou S."/>
        </authorList>
    </citation>
    <scope>NUCLEOTIDE SEQUENCE [LARGE SCALE GENOMIC DNA]</scope>
    <source>
        <strain evidence="2 3">OUC007</strain>
    </source>
</reference>